<dbReference type="GO" id="GO:0006146">
    <property type="term" value="P:adenine catabolic process"/>
    <property type="evidence" value="ECO:0007669"/>
    <property type="project" value="TreeGrafter"/>
</dbReference>
<dbReference type="PANTHER" id="PTHR43114">
    <property type="entry name" value="ADENINE DEAMINASE"/>
    <property type="match status" value="1"/>
</dbReference>
<sequence>MTRPIPYATLQSLKSSTLSNPDPFTLYIPKVELYLHIEGTLIPSLRFTLATRNSLHLNSTRLNETFHTLSELETAYNLLEPISVKGSGVSAFFDAYYDGVDVSRTADDFYDLAMSYFERCGGHEG</sequence>
<dbReference type="EMBL" id="FJUX01000013">
    <property type="protein sequence ID" value="CZS92839.1"/>
    <property type="molecule type" value="Genomic_DNA"/>
</dbReference>
<keyword evidence="3" id="KW-1185">Reference proteome</keyword>
<dbReference type="Proteomes" id="UP000178912">
    <property type="component" value="Unassembled WGS sequence"/>
</dbReference>
<name>A0A1E1K441_9HELO</name>
<gene>
    <name evidence="2" type="ORF">RAG0_03331</name>
</gene>
<evidence type="ECO:0000313" key="2">
    <source>
        <dbReference type="EMBL" id="CZS92839.1"/>
    </source>
</evidence>
<evidence type="ECO:0000256" key="1">
    <source>
        <dbReference type="ARBA" id="ARBA00022833"/>
    </source>
</evidence>
<reference evidence="3" key="1">
    <citation type="submission" date="2016-03" db="EMBL/GenBank/DDBJ databases">
        <authorList>
            <person name="Guldener U."/>
        </authorList>
    </citation>
    <scope>NUCLEOTIDE SEQUENCE [LARGE SCALE GENOMIC DNA]</scope>
    <source>
        <strain evidence="3">04CH-RAC-A.6.1</strain>
    </source>
</reference>
<dbReference type="InterPro" id="IPR032466">
    <property type="entry name" value="Metal_Hydrolase"/>
</dbReference>
<proteinExistence type="predicted"/>
<dbReference type="AlphaFoldDB" id="A0A1E1K441"/>
<dbReference type="GO" id="GO:0000034">
    <property type="term" value="F:adenine deaminase activity"/>
    <property type="evidence" value="ECO:0007669"/>
    <property type="project" value="TreeGrafter"/>
</dbReference>
<evidence type="ECO:0008006" key="4">
    <source>
        <dbReference type="Google" id="ProtNLM"/>
    </source>
</evidence>
<dbReference type="SUPFAM" id="SSF51556">
    <property type="entry name" value="Metallo-dependent hydrolases"/>
    <property type="match status" value="1"/>
</dbReference>
<keyword evidence="1" id="KW-0862">Zinc</keyword>
<protein>
    <recommendedName>
        <fullName evidence="4">Adenosine deaminase domain-containing protein</fullName>
    </recommendedName>
</protein>
<dbReference type="PANTHER" id="PTHR43114:SF6">
    <property type="entry name" value="ADENINE DEAMINASE"/>
    <property type="match status" value="1"/>
</dbReference>
<dbReference type="GO" id="GO:0043103">
    <property type="term" value="P:hypoxanthine salvage"/>
    <property type="evidence" value="ECO:0007669"/>
    <property type="project" value="TreeGrafter"/>
</dbReference>
<dbReference type="InterPro" id="IPR006330">
    <property type="entry name" value="Ado/ade_deaminase"/>
</dbReference>
<organism evidence="2 3">
    <name type="scientific">Rhynchosporium agropyri</name>
    <dbReference type="NCBI Taxonomy" id="914238"/>
    <lineage>
        <taxon>Eukaryota</taxon>
        <taxon>Fungi</taxon>
        <taxon>Dikarya</taxon>
        <taxon>Ascomycota</taxon>
        <taxon>Pezizomycotina</taxon>
        <taxon>Leotiomycetes</taxon>
        <taxon>Helotiales</taxon>
        <taxon>Ploettnerulaceae</taxon>
        <taxon>Rhynchosporium</taxon>
    </lineage>
</organism>
<dbReference type="Gene3D" id="3.20.20.140">
    <property type="entry name" value="Metal-dependent hydrolases"/>
    <property type="match status" value="1"/>
</dbReference>
<dbReference type="GO" id="GO:0005829">
    <property type="term" value="C:cytosol"/>
    <property type="evidence" value="ECO:0007669"/>
    <property type="project" value="TreeGrafter"/>
</dbReference>
<evidence type="ECO:0000313" key="3">
    <source>
        <dbReference type="Proteomes" id="UP000178912"/>
    </source>
</evidence>
<accession>A0A1E1K441</accession>
<dbReference type="OrthoDB" id="272271at2759"/>